<gene>
    <name evidence="2" type="ORF">KMW28_22805</name>
</gene>
<evidence type="ECO:0000313" key="3">
    <source>
        <dbReference type="Proteomes" id="UP000678679"/>
    </source>
</evidence>
<sequence length="116" mass="13475">MLKRTILSILFLSSIFIFNSCKTNDEKEQEVILNQFTYDGNTYSLSKGYLFPYDMITNNLFDLEIYLVSENIVFDSKTSEFDGKGDVVFFNLASSTLLELEDGVYELSLQENHFQY</sequence>
<keyword evidence="1" id="KW-0732">Signal</keyword>
<reference evidence="2 3" key="1">
    <citation type="submission" date="2021-05" db="EMBL/GenBank/DDBJ databases">
        <title>Comparative genomic studies on the polysaccharide-degrading batcterial strains of the Flammeovirga genus.</title>
        <authorList>
            <person name="Zewei F."/>
            <person name="Zheng Z."/>
            <person name="Yu L."/>
            <person name="Ruyue G."/>
            <person name="Yanhong M."/>
            <person name="Yuanyuan C."/>
            <person name="Jingyan G."/>
            <person name="Wenjun H."/>
        </authorList>
    </citation>
    <scope>NUCLEOTIDE SEQUENCE [LARGE SCALE GENOMIC DNA]</scope>
    <source>
        <strain evidence="2 3">NBRC:100898</strain>
    </source>
</reference>
<evidence type="ECO:0000313" key="2">
    <source>
        <dbReference type="EMBL" id="QWG05254.1"/>
    </source>
</evidence>
<dbReference type="RefSeq" id="WP_169662079.1">
    <property type="nucleotide sequence ID" value="NZ_CP076133.1"/>
</dbReference>
<dbReference type="Proteomes" id="UP000678679">
    <property type="component" value="Chromosome 2"/>
</dbReference>
<accession>A0AAX1NCK4</accession>
<feature type="signal peptide" evidence="1">
    <location>
        <begin position="1"/>
        <end position="19"/>
    </location>
</feature>
<evidence type="ECO:0008006" key="4">
    <source>
        <dbReference type="Google" id="ProtNLM"/>
    </source>
</evidence>
<organism evidence="2 3">
    <name type="scientific">Flammeovirga yaeyamensis</name>
    <dbReference type="NCBI Taxonomy" id="367791"/>
    <lineage>
        <taxon>Bacteria</taxon>
        <taxon>Pseudomonadati</taxon>
        <taxon>Bacteroidota</taxon>
        <taxon>Cytophagia</taxon>
        <taxon>Cytophagales</taxon>
        <taxon>Flammeovirgaceae</taxon>
        <taxon>Flammeovirga</taxon>
    </lineage>
</organism>
<dbReference type="AlphaFoldDB" id="A0AAX1NCK4"/>
<dbReference type="KEGG" id="fya:KMW28_22805"/>
<evidence type="ECO:0000256" key="1">
    <source>
        <dbReference type="SAM" id="SignalP"/>
    </source>
</evidence>
<name>A0AAX1NCK4_9BACT</name>
<protein>
    <recommendedName>
        <fullName evidence="4">Lipoprotein</fullName>
    </recommendedName>
</protein>
<proteinExistence type="predicted"/>
<dbReference type="EMBL" id="CP076133">
    <property type="protein sequence ID" value="QWG05254.1"/>
    <property type="molecule type" value="Genomic_DNA"/>
</dbReference>
<feature type="chain" id="PRO_5043466208" description="Lipoprotein" evidence="1">
    <location>
        <begin position="20"/>
        <end position="116"/>
    </location>
</feature>
<keyword evidence="3" id="KW-1185">Reference proteome</keyword>